<keyword evidence="1" id="KW-0732">Signal</keyword>
<dbReference type="InterPro" id="IPR012674">
    <property type="entry name" value="Calycin"/>
</dbReference>
<reference evidence="2" key="2">
    <citation type="submission" date="2025-08" db="UniProtKB">
        <authorList>
            <consortium name="Ensembl"/>
        </authorList>
    </citation>
    <scope>IDENTIFICATION</scope>
</reference>
<organism evidence="2 3">
    <name type="scientific">Cynoglossus semilaevis</name>
    <name type="common">Tongue sole</name>
    <dbReference type="NCBI Taxonomy" id="244447"/>
    <lineage>
        <taxon>Eukaryota</taxon>
        <taxon>Metazoa</taxon>
        <taxon>Chordata</taxon>
        <taxon>Craniata</taxon>
        <taxon>Vertebrata</taxon>
        <taxon>Euteleostomi</taxon>
        <taxon>Actinopterygii</taxon>
        <taxon>Neopterygii</taxon>
        <taxon>Teleostei</taxon>
        <taxon>Neoteleostei</taxon>
        <taxon>Acanthomorphata</taxon>
        <taxon>Carangaria</taxon>
        <taxon>Pleuronectiformes</taxon>
        <taxon>Pleuronectoidei</taxon>
        <taxon>Cynoglossidae</taxon>
        <taxon>Cynoglossinae</taxon>
        <taxon>Cynoglossus</taxon>
    </lineage>
</organism>
<dbReference type="Gene3D" id="2.40.128.20">
    <property type="match status" value="1"/>
</dbReference>
<feature type="chain" id="PRO_5018296716" evidence="1">
    <location>
        <begin position="20"/>
        <end position="183"/>
    </location>
</feature>
<feature type="signal peptide" evidence="1">
    <location>
        <begin position="1"/>
        <end position="19"/>
    </location>
</feature>
<dbReference type="Ensembl" id="ENSCSET00000030958.1">
    <property type="protein sequence ID" value="ENSCSEP00000030553.1"/>
    <property type="gene ID" value="ENSCSEG00000019573.1"/>
</dbReference>
<reference evidence="2" key="3">
    <citation type="submission" date="2025-09" db="UniProtKB">
        <authorList>
            <consortium name="Ensembl"/>
        </authorList>
    </citation>
    <scope>IDENTIFICATION</scope>
</reference>
<protein>
    <submittedName>
        <fullName evidence="2">Uncharacterized protein</fullName>
    </submittedName>
</protein>
<evidence type="ECO:0000313" key="3">
    <source>
        <dbReference type="Proteomes" id="UP000265120"/>
    </source>
</evidence>
<evidence type="ECO:0000256" key="1">
    <source>
        <dbReference type="SAM" id="SignalP"/>
    </source>
</evidence>
<reference evidence="2 3" key="1">
    <citation type="journal article" date="2014" name="Nat. Genet.">
        <title>Whole-genome sequence of a flatfish provides insights into ZW sex chromosome evolution and adaptation to a benthic lifestyle.</title>
        <authorList>
            <person name="Chen S."/>
            <person name="Zhang G."/>
            <person name="Shao C."/>
            <person name="Huang Q."/>
            <person name="Liu G."/>
            <person name="Zhang P."/>
            <person name="Song W."/>
            <person name="An N."/>
            <person name="Chalopin D."/>
            <person name="Volff J.N."/>
            <person name="Hong Y."/>
            <person name="Li Q."/>
            <person name="Sha Z."/>
            <person name="Zhou H."/>
            <person name="Xie M."/>
            <person name="Yu Q."/>
            <person name="Liu Y."/>
            <person name="Xiang H."/>
            <person name="Wang N."/>
            <person name="Wu K."/>
            <person name="Yang C."/>
            <person name="Zhou Q."/>
            <person name="Liao X."/>
            <person name="Yang L."/>
            <person name="Hu Q."/>
            <person name="Zhang J."/>
            <person name="Meng L."/>
            <person name="Jin L."/>
            <person name="Tian Y."/>
            <person name="Lian J."/>
            <person name="Yang J."/>
            <person name="Miao G."/>
            <person name="Liu S."/>
            <person name="Liang Z."/>
            <person name="Yan F."/>
            <person name="Li Y."/>
            <person name="Sun B."/>
            <person name="Zhang H."/>
            <person name="Zhang J."/>
            <person name="Zhu Y."/>
            <person name="Du M."/>
            <person name="Zhao Y."/>
            <person name="Schartl M."/>
            <person name="Tang Q."/>
            <person name="Wang J."/>
        </authorList>
    </citation>
    <scope>NUCLEOTIDE SEQUENCE</scope>
</reference>
<dbReference type="Proteomes" id="UP000265120">
    <property type="component" value="Chromosome 18"/>
</dbReference>
<evidence type="ECO:0000313" key="2">
    <source>
        <dbReference type="Ensembl" id="ENSCSEP00000030553.1"/>
    </source>
</evidence>
<name>A0A3P8WSX4_CYNSE</name>
<sequence length="183" mass="19972">MNLWLRAHFLLAGLILCSSAPTQDECETLLQPVSLKNIAKVRSMSVLRVSCPPVPSCLLSSCPRALVSLDDNSVVVPSSDANITTSFHVLPGSEDVMVFSCNSTFSGDIDGLLQFLNLDVLGSPPEGVIRSLYLMSHHTTVKDSDLKQFKQQASCLGFQGEPVFQYDPKNGFCSEDETIKVEF</sequence>
<dbReference type="AlphaFoldDB" id="A0A3P8WSX4"/>
<accession>A0A3P8WSX4</accession>
<dbReference type="InParanoid" id="A0A3P8WSX4"/>
<dbReference type="GeneTree" id="ENSGT00400000024810"/>
<dbReference type="OMA" id="CAEGEGI"/>
<dbReference type="STRING" id="244447.ENSCSEP00000030553"/>
<keyword evidence="3" id="KW-1185">Reference proteome</keyword>
<proteinExistence type="predicted"/>